<dbReference type="PANTHER" id="PTHR13271">
    <property type="entry name" value="UNCHARACTERIZED PUTATIVE METHYLTRANSFERASE"/>
    <property type="match status" value="1"/>
</dbReference>
<organism evidence="2 3">
    <name type="scientific">Dunaliella salina</name>
    <name type="common">Green alga</name>
    <name type="synonym">Protococcus salinus</name>
    <dbReference type="NCBI Taxonomy" id="3046"/>
    <lineage>
        <taxon>Eukaryota</taxon>
        <taxon>Viridiplantae</taxon>
        <taxon>Chlorophyta</taxon>
        <taxon>core chlorophytes</taxon>
        <taxon>Chlorophyceae</taxon>
        <taxon>CS clade</taxon>
        <taxon>Chlamydomonadales</taxon>
        <taxon>Dunaliellaceae</taxon>
        <taxon>Dunaliella</taxon>
    </lineage>
</organism>
<dbReference type="Gene3D" id="3.90.1410.10">
    <property type="entry name" value="set domain protein methyltransferase, domain 1"/>
    <property type="match status" value="1"/>
</dbReference>
<dbReference type="InterPro" id="IPR050600">
    <property type="entry name" value="SETD3_SETD6_MTase"/>
</dbReference>
<feature type="compositionally biased region" description="Low complexity" evidence="1">
    <location>
        <begin position="124"/>
        <end position="165"/>
    </location>
</feature>
<reference evidence="2" key="1">
    <citation type="submission" date="2017-08" db="EMBL/GenBank/DDBJ databases">
        <authorList>
            <person name="Polle J.E."/>
            <person name="Barry K."/>
            <person name="Cushman J."/>
            <person name="Schmutz J."/>
            <person name="Tran D."/>
            <person name="Hathwaick L.T."/>
            <person name="Yim W.C."/>
            <person name="Jenkins J."/>
            <person name="Mckie-Krisberg Z.M."/>
            <person name="Prochnik S."/>
            <person name="Lindquist E."/>
            <person name="Dockter R.B."/>
            <person name="Adam C."/>
            <person name="Molina H."/>
            <person name="Bunkerborg J."/>
            <person name="Jin E."/>
            <person name="Buchheim M."/>
            <person name="Magnuson J."/>
        </authorList>
    </citation>
    <scope>NUCLEOTIDE SEQUENCE</scope>
    <source>
        <strain evidence="2">CCAP 19/18</strain>
    </source>
</reference>
<evidence type="ECO:0008006" key="4">
    <source>
        <dbReference type="Google" id="ProtNLM"/>
    </source>
</evidence>
<feature type="compositionally biased region" description="Polar residues" evidence="1">
    <location>
        <begin position="373"/>
        <end position="384"/>
    </location>
</feature>
<proteinExistence type="predicted"/>
<name>A0ABQ7GQP8_DUNSA</name>
<sequence length="660" mass="72998">MEESQLSEAGRSKRSRRKKDGRNRREGIAADEELLAIPRGLMLEPSSFEPLTPVHPAGAPAAQEGASSLLPAHLPESMPQASLALTFLQHYRRQQQQQQQQQEQNQQQGQVQQQHKQHQEQHQQHQQQQPQHQQHAVCPEQQQQQQKQPQLPLQPEQQPEQQPEVQEGHQRHKDKYSCGTVSWNVPEEAQHSVQEQSVRLPAAFFQCLPSETDLFGILPVLAHLRQQRQQEQRQHEQPQHEQPQHEQPQHEQPQHEQLQHEQPQREQPQHEQPQREQPQHEQPQVGGCQVQLQHQVQLPLSQAPQQMAPHGTHSPPSLIAAALAPSPTASAALASQVERLEEEWQALQGPPFSRIMIQLGLAQPGQERVSAGSRINSPGRTNIRPQGELSGSCVGSEGLEGPLTLSERQGAEGMQQEGALPGIRGSEGAWACTCSGNSSSGPHSRGPAWCLPSQYLWARGLVWSRAIHLWSGPTFVPAIDLLNHAYPPNIRCMVRSEDDVDGADCSVSDEAGCSDEGSSSSSSNSSSSNSSSSSSSVPLGIVTRYTSVRQREMFVCHAIRPLPPGTQALWHYNSHSLDAGWLLCYGFVPEDKSSRPHRSCAGPNELDHAIAQLDMEIDQQGVKISGGVGVRHPAYMAVDLGMLKAVRSLLVRERGPGESA</sequence>
<dbReference type="Proteomes" id="UP000815325">
    <property type="component" value="Unassembled WGS sequence"/>
</dbReference>
<evidence type="ECO:0000256" key="1">
    <source>
        <dbReference type="SAM" id="MobiDB-lite"/>
    </source>
</evidence>
<comment type="caution">
    <text evidence="2">The sequence shown here is derived from an EMBL/GenBank/DDBJ whole genome shotgun (WGS) entry which is preliminary data.</text>
</comment>
<feature type="region of interest" description="Disordered" evidence="1">
    <location>
        <begin position="226"/>
        <end position="289"/>
    </location>
</feature>
<feature type="region of interest" description="Disordered" evidence="1">
    <location>
        <begin position="45"/>
        <end position="75"/>
    </location>
</feature>
<feature type="region of interest" description="Disordered" evidence="1">
    <location>
        <begin position="94"/>
        <end position="175"/>
    </location>
</feature>
<feature type="region of interest" description="Disordered" evidence="1">
    <location>
        <begin position="503"/>
        <end position="537"/>
    </location>
</feature>
<feature type="compositionally biased region" description="Basic and acidic residues" evidence="1">
    <location>
        <begin position="228"/>
        <end position="279"/>
    </location>
</feature>
<dbReference type="EMBL" id="MU069636">
    <property type="protein sequence ID" value="KAF5836936.1"/>
    <property type="molecule type" value="Genomic_DNA"/>
</dbReference>
<keyword evidence="3" id="KW-1185">Reference proteome</keyword>
<evidence type="ECO:0000313" key="2">
    <source>
        <dbReference type="EMBL" id="KAF5836936.1"/>
    </source>
</evidence>
<accession>A0ABQ7GQP8</accession>
<feature type="compositionally biased region" description="Basic residues" evidence="1">
    <location>
        <begin position="12"/>
        <end position="22"/>
    </location>
</feature>
<protein>
    <recommendedName>
        <fullName evidence="4">SET domain-containing protein</fullName>
    </recommendedName>
</protein>
<dbReference type="InterPro" id="IPR046341">
    <property type="entry name" value="SET_dom_sf"/>
</dbReference>
<feature type="region of interest" description="Disordered" evidence="1">
    <location>
        <begin position="1"/>
        <end position="32"/>
    </location>
</feature>
<feature type="region of interest" description="Disordered" evidence="1">
    <location>
        <begin position="368"/>
        <end position="402"/>
    </location>
</feature>
<dbReference type="SUPFAM" id="SSF82199">
    <property type="entry name" value="SET domain"/>
    <property type="match status" value="1"/>
</dbReference>
<gene>
    <name evidence="2" type="ORF">DUNSADRAFT_5213</name>
</gene>
<evidence type="ECO:0000313" key="3">
    <source>
        <dbReference type="Proteomes" id="UP000815325"/>
    </source>
</evidence>
<feature type="compositionally biased region" description="Low complexity" evidence="1">
    <location>
        <begin position="94"/>
        <end position="114"/>
    </location>
</feature>
<feature type="compositionally biased region" description="Low complexity" evidence="1">
    <location>
        <begin position="280"/>
        <end position="289"/>
    </location>
</feature>
<feature type="compositionally biased region" description="Low complexity" evidence="1">
    <location>
        <begin position="518"/>
        <end position="536"/>
    </location>
</feature>